<gene>
    <name evidence="3" type="primary">GIP</name>
    <name evidence="3" type="ORF">AK812_SmicGene6183</name>
</gene>
<dbReference type="Pfam" id="PF07727">
    <property type="entry name" value="RVT_2"/>
    <property type="match status" value="1"/>
</dbReference>
<name>A0A1Q9ERX4_SYMMI</name>
<sequence length="1452" mass="156102">MNPNQYDDGDEQVMMRPNVTEDPGRRRTVASNPIVNGVDPPSGGHLDMDGEVTGPRVENTSSSAPTRPDQAVAGVVGRETRGAAPGIPKAPTSASDFLQTSTGNEGGVPSDGTHPTETPLGVHAQPLGSSMSGPGYQFEEQRQPRTGDSVEYASVASSVTRRDLQRGIPAESQVPGTPLFDLHTMERLQQLHAAAPQLLGSSPVVLPPRPPSTTSSDIQAEVRRQLTDVVAVYEEESRNCGKAFWLRRIETMILAALPQAVKQEAGAKAAGEASVAQATPTTPVASQEDQALSLISQLEDERLKEFKEQDRDMQLVEVDVVSKGGKGWDLMKSCGRGIPFLFETPRALEAEYTTFAGDQDASEVIALGEDISLPVADDLPQPDPEEYGSAFQGCFKRGEPLDDELRALLGVDEEEGSFFTYPLVALSSEGGQRRKEELRKLSEEAKDYLCARGFILPDFSCEEQRVAMLRAENGELITDQEEVEPHDEEAAPSAVTPADLEQDVQPDFSTTLVGWDFSRGDPAEFPVDSLRDSDLSAFLDERGMRCELGRLNFLGVDDPEDLQYLYEEDLIEMGMPRIHAQRILFGIHPEGAYTQVPGAAALTGAEGAYTQVPGAAALTGAEGAYTQVPGAAALTGAEGAYTQVPGAAALTGAEGAYTQVPGAAALTGAEGAYTQVPGAAALTGAEGAYTQVPGAAALTGAEGAYTQVPGAAALTGAEGAYTQVPGAAALTGAEGAYTQVPGAAALTGAEGARGQVTGARGQVPGAYAQVGVTIAQVKEHIAEWIPAAKSEVEALEQMGAIIRLVGSDANAEMKAPGTQVLPAKTVFTVKPGSGGNYFRRKCRVVGCGNFESKSNDLDLYAGGIPADVLRTCLVEASSRKLSAFITDIKNAFLLAPIPQAERTRIMLRPPKILEAMNITQPGELWWVDRAVYGLRQSPRWWGEHRDAVLAEAKWPSKRYGNLCLRQSGVEGNLWKMTTTSNEIVGFVIVYVDDMMFLSTPDDAAGLHMWVKSQWECTPLEQATTSHAVTFLGVEVHVETLETGESGFALCQRAYIQELARSYGITTRGRLAPVPKDWVRELPEPEAQPSVDVIRKAQRITGEVLWVAQRSRPDISYCVSLMGSWITKVPSLVSKMGVRLIEFLFSTIDQTLSLTPKQDVGPGLRVYSDASFAPFGSKSVSGILLQFRGRNVLWKGQRQTLVCLSTAEAELVAAVEGVVLSQSLRALISEFELRLGITELYVDNTAAIVLAEGGGSTRTRASAEEEEIERGIGPELSLIIVMMALSVLFVWEEAVRRAIAIEAEGLRRRRESSTEEELVVNSEVSAIPPPPPQVDFYPAVIEPDAVYSKWPQLKMAVQMLGRVPEGPAKKNFENQVLAAAKSLQAVKDGFANQCQSKVTEAYVKVARPSDEESEKQQYFDAVLAKRSYLALQADLLTPSGEDADLPPIKYNFR</sequence>
<evidence type="ECO:0000313" key="3">
    <source>
        <dbReference type="EMBL" id="OLQ10161.1"/>
    </source>
</evidence>
<feature type="region of interest" description="Disordered" evidence="1">
    <location>
        <begin position="200"/>
        <end position="219"/>
    </location>
</feature>
<feature type="region of interest" description="Disordered" evidence="1">
    <location>
        <begin position="1"/>
        <end position="149"/>
    </location>
</feature>
<dbReference type="CDD" id="cd09272">
    <property type="entry name" value="RNase_HI_RT_Ty1"/>
    <property type="match status" value="1"/>
</dbReference>
<feature type="compositionally biased region" description="Polar residues" evidence="1">
    <location>
        <begin position="92"/>
        <end position="103"/>
    </location>
</feature>
<evidence type="ECO:0000259" key="2">
    <source>
        <dbReference type="Pfam" id="PF07727"/>
    </source>
</evidence>
<dbReference type="SUPFAM" id="SSF56672">
    <property type="entry name" value="DNA/RNA polymerases"/>
    <property type="match status" value="1"/>
</dbReference>
<reference evidence="3 4" key="1">
    <citation type="submission" date="2016-02" db="EMBL/GenBank/DDBJ databases">
        <title>Genome analysis of coral dinoflagellate symbionts highlights evolutionary adaptations to a symbiotic lifestyle.</title>
        <authorList>
            <person name="Aranda M."/>
            <person name="Li Y."/>
            <person name="Liew Y.J."/>
            <person name="Baumgarten S."/>
            <person name="Simakov O."/>
            <person name="Wilson M."/>
            <person name="Piel J."/>
            <person name="Ashoor H."/>
            <person name="Bougouffa S."/>
            <person name="Bajic V.B."/>
            <person name="Ryu T."/>
            <person name="Ravasi T."/>
            <person name="Bayer T."/>
            <person name="Micklem G."/>
            <person name="Kim H."/>
            <person name="Bhak J."/>
            <person name="Lajeunesse T.C."/>
            <person name="Voolstra C.R."/>
        </authorList>
    </citation>
    <scope>NUCLEOTIDE SEQUENCE [LARGE SCALE GENOMIC DNA]</scope>
    <source>
        <strain evidence="3 4">CCMP2467</strain>
    </source>
</reference>
<keyword evidence="4" id="KW-1185">Reference proteome</keyword>
<dbReference type="InterPro" id="IPR043502">
    <property type="entry name" value="DNA/RNA_pol_sf"/>
</dbReference>
<organism evidence="3 4">
    <name type="scientific">Symbiodinium microadriaticum</name>
    <name type="common">Dinoflagellate</name>
    <name type="synonym">Zooxanthella microadriatica</name>
    <dbReference type="NCBI Taxonomy" id="2951"/>
    <lineage>
        <taxon>Eukaryota</taxon>
        <taxon>Sar</taxon>
        <taxon>Alveolata</taxon>
        <taxon>Dinophyceae</taxon>
        <taxon>Suessiales</taxon>
        <taxon>Symbiodiniaceae</taxon>
        <taxon>Symbiodinium</taxon>
    </lineage>
</organism>
<dbReference type="InterPro" id="IPR013103">
    <property type="entry name" value="RVT_2"/>
</dbReference>
<dbReference type="Proteomes" id="UP000186817">
    <property type="component" value="Unassembled WGS sequence"/>
</dbReference>
<comment type="caution">
    <text evidence="3">The sequence shown here is derived from an EMBL/GenBank/DDBJ whole genome shotgun (WGS) entry which is preliminary data.</text>
</comment>
<feature type="domain" description="Reverse transcriptase Ty1/copia-type" evidence="2">
    <location>
        <begin position="819"/>
        <end position="1066"/>
    </location>
</feature>
<protein>
    <submittedName>
        <fullName evidence="3">Copia protein</fullName>
    </submittedName>
</protein>
<evidence type="ECO:0000313" key="4">
    <source>
        <dbReference type="Proteomes" id="UP000186817"/>
    </source>
</evidence>
<accession>A0A1Q9ERX4</accession>
<dbReference type="OrthoDB" id="447404at2759"/>
<dbReference type="EMBL" id="LSRX01000083">
    <property type="protein sequence ID" value="OLQ10161.1"/>
    <property type="molecule type" value="Genomic_DNA"/>
</dbReference>
<proteinExistence type="predicted"/>
<evidence type="ECO:0000256" key="1">
    <source>
        <dbReference type="SAM" id="MobiDB-lite"/>
    </source>
</evidence>